<comment type="caution">
    <text evidence="1">The sequence shown here is derived from an EMBL/GenBank/DDBJ whole genome shotgun (WGS) entry which is preliminary data.</text>
</comment>
<dbReference type="EMBL" id="RCHU02000005">
    <property type="protein sequence ID" value="KAL3591490.1"/>
    <property type="molecule type" value="Genomic_DNA"/>
</dbReference>
<name>A0ACC4C9U6_POPAL</name>
<organism evidence="1 2">
    <name type="scientific">Populus alba</name>
    <name type="common">White poplar</name>
    <dbReference type="NCBI Taxonomy" id="43335"/>
    <lineage>
        <taxon>Eukaryota</taxon>
        <taxon>Viridiplantae</taxon>
        <taxon>Streptophyta</taxon>
        <taxon>Embryophyta</taxon>
        <taxon>Tracheophyta</taxon>
        <taxon>Spermatophyta</taxon>
        <taxon>Magnoliopsida</taxon>
        <taxon>eudicotyledons</taxon>
        <taxon>Gunneridae</taxon>
        <taxon>Pentapetalae</taxon>
        <taxon>rosids</taxon>
        <taxon>fabids</taxon>
        <taxon>Malpighiales</taxon>
        <taxon>Salicaceae</taxon>
        <taxon>Saliceae</taxon>
        <taxon>Populus</taxon>
    </lineage>
</organism>
<protein>
    <submittedName>
        <fullName evidence="1">Uncharacterized protein</fullName>
    </submittedName>
</protein>
<gene>
    <name evidence="1" type="ORF">D5086_010130</name>
</gene>
<reference evidence="1 2" key="1">
    <citation type="journal article" date="2024" name="Plant Biotechnol. J.">
        <title>Genome and CRISPR/Cas9 system of a widespread forest tree (Populus alba) in the world.</title>
        <authorList>
            <person name="Liu Y.J."/>
            <person name="Jiang P.F."/>
            <person name="Han X.M."/>
            <person name="Li X.Y."/>
            <person name="Wang H.M."/>
            <person name="Wang Y.J."/>
            <person name="Wang X.X."/>
            <person name="Zeng Q.Y."/>
        </authorList>
    </citation>
    <scope>NUCLEOTIDE SEQUENCE [LARGE SCALE GENOMIC DNA]</scope>
    <source>
        <strain evidence="2">cv. PAL-ZL1</strain>
    </source>
</reference>
<keyword evidence="2" id="KW-1185">Reference proteome</keyword>
<proteinExistence type="predicted"/>
<dbReference type="Proteomes" id="UP000309997">
    <property type="component" value="Unassembled WGS sequence"/>
</dbReference>
<evidence type="ECO:0000313" key="2">
    <source>
        <dbReference type="Proteomes" id="UP000309997"/>
    </source>
</evidence>
<accession>A0ACC4C9U6</accession>
<sequence length="71" mass="8279">MEQQSSQQHHQLEQEQNIIPPYTSIYSSSALMSQPPSFMVADHKPYPLPFSPNSIQKHLQHQDKVDPVEHW</sequence>
<evidence type="ECO:0000313" key="1">
    <source>
        <dbReference type="EMBL" id="KAL3591490.1"/>
    </source>
</evidence>